<reference evidence="1 2" key="1">
    <citation type="submission" date="2020-08" db="EMBL/GenBank/DDBJ databases">
        <title>Genomic Encyclopedia of Archaeal and Bacterial Type Strains, Phase II (KMG-II): from individual species to whole genera.</title>
        <authorList>
            <person name="Goeker M."/>
        </authorList>
    </citation>
    <scope>NUCLEOTIDE SEQUENCE [LARGE SCALE GENOMIC DNA]</scope>
    <source>
        <strain evidence="1 2">DSM 23288</strain>
    </source>
</reference>
<sequence length="263" mass="26168">MSAAFAPLLDRLARRLSPDAPAVADAPERWAYALRDAVDAVAPDWIVTHRDDALEAGAIAAQLAAGADPMDLDPAAVPAVAATLDCAGTLASLYPDRVVAASLTGPVRLRDAVAEALGDDGAALDRDDLLADCGDALARLAAAYAERGVTRIVVWEGEPSPAAAPAPAAAHEPLLRRLELLGVEAVLCGGSDLAPARYAGHACAGGGSGAALLDPCAFEPARAARAGDALAAAASAAGPAGVVLSDGPLSPDTDLAALRAARA</sequence>
<evidence type="ECO:0000313" key="2">
    <source>
        <dbReference type="Proteomes" id="UP000585272"/>
    </source>
</evidence>
<dbReference type="EMBL" id="JACHNU010000001">
    <property type="protein sequence ID" value="MBB4660631.1"/>
    <property type="molecule type" value="Genomic_DNA"/>
</dbReference>
<accession>A0A840I8N4</accession>
<organism evidence="1 2">
    <name type="scientific">Conexibacter arvalis</name>
    <dbReference type="NCBI Taxonomy" id="912552"/>
    <lineage>
        <taxon>Bacteria</taxon>
        <taxon>Bacillati</taxon>
        <taxon>Actinomycetota</taxon>
        <taxon>Thermoleophilia</taxon>
        <taxon>Solirubrobacterales</taxon>
        <taxon>Conexibacteraceae</taxon>
        <taxon>Conexibacter</taxon>
    </lineage>
</organism>
<keyword evidence="2" id="KW-1185">Reference proteome</keyword>
<dbReference type="RefSeq" id="WP_183338122.1">
    <property type="nucleotide sequence ID" value="NZ_JACHNU010000001.1"/>
</dbReference>
<evidence type="ECO:0000313" key="1">
    <source>
        <dbReference type="EMBL" id="MBB4660631.1"/>
    </source>
</evidence>
<name>A0A840I8N4_9ACTN</name>
<proteinExistence type="predicted"/>
<protein>
    <submittedName>
        <fullName evidence="1">Uncharacterized protein</fullName>
    </submittedName>
</protein>
<comment type="caution">
    <text evidence="1">The sequence shown here is derived from an EMBL/GenBank/DDBJ whole genome shotgun (WGS) entry which is preliminary data.</text>
</comment>
<gene>
    <name evidence="1" type="ORF">BDZ31_000204</name>
</gene>
<dbReference type="Proteomes" id="UP000585272">
    <property type="component" value="Unassembled WGS sequence"/>
</dbReference>
<dbReference type="AlphaFoldDB" id="A0A840I8N4"/>